<keyword evidence="5" id="KW-1185">Reference proteome</keyword>
<dbReference type="InterPro" id="IPR003029">
    <property type="entry name" value="S1_domain"/>
</dbReference>
<dbReference type="Gene3D" id="2.40.50.140">
    <property type="entry name" value="Nucleic acid-binding proteins"/>
    <property type="match status" value="2"/>
</dbReference>
<dbReference type="Gene3D" id="1.10.10.10">
    <property type="entry name" value="Winged helix-like DNA-binding domain superfamily/Winged helix DNA-binding domain"/>
    <property type="match status" value="1"/>
</dbReference>
<evidence type="ECO:0000256" key="2">
    <source>
        <dbReference type="SAM" id="MobiDB-lite"/>
    </source>
</evidence>
<dbReference type="Pfam" id="PF17783">
    <property type="entry name" value="WHD_CvfB"/>
    <property type="match status" value="1"/>
</dbReference>
<comment type="similarity">
    <text evidence="1">Belongs to the CvfB family.</text>
</comment>
<feature type="compositionally biased region" description="Basic and acidic residues" evidence="2">
    <location>
        <begin position="280"/>
        <end position="294"/>
    </location>
</feature>
<dbReference type="Proteomes" id="UP001519342">
    <property type="component" value="Unassembled WGS sequence"/>
</dbReference>
<protein>
    <submittedName>
        <fullName evidence="4">RNA-binding protein (Virulence factor B family)</fullName>
    </submittedName>
</protein>
<dbReference type="SUPFAM" id="SSF50249">
    <property type="entry name" value="Nucleic acid-binding proteins"/>
    <property type="match status" value="1"/>
</dbReference>
<evidence type="ECO:0000256" key="1">
    <source>
        <dbReference type="PIRNR" id="PIRNR012524"/>
    </source>
</evidence>
<gene>
    <name evidence="4" type="ORF">J2Z76_000336</name>
</gene>
<dbReference type="InterPro" id="IPR036388">
    <property type="entry name" value="WH-like_DNA-bd_sf"/>
</dbReference>
<sequence>MIKLGEIQELEVVKKMDFGVYLKSSEDVKGENKILLPKKQVPENTEIGDKISVFVYRDSNDRVISTVNKPKIVIGEIGFLKVVELSKIGAFLNWGLEKDLFLPYKEQIGEIRNNGEYMVGLYVDKSDRLCATMNLFKVLRTDSPYKVNDIVKGTVFSLKRGLGAMVAVEGKYLGLIHEGEILKPLRSGDDVEVRISHIKEDGKLDLSLKDAPKLQIDRDGDRIFNALAKNKGQLPLNDNSNPAKISEMLGMSKSSFKKGVGRLMKRGMVEITKDGIKLSNKKEKPIFDSKDNNKMGKNFKSPSNKKLKK</sequence>
<organism evidence="4 5">
    <name type="scientific">Sedimentibacter acidaminivorans</name>
    <dbReference type="NCBI Taxonomy" id="913099"/>
    <lineage>
        <taxon>Bacteria</taxon>
        <taxon>Bacillati</taxon>
        <taxon>Bacillota</taxon>
        <taxon>Tissierellia</taxon>
        <taxon>Sedimentibacter</taxon>
    </lineage>
</organism>
<proteinExistence type="inferred from homology"/>
<dbReference type="PANTHER" id="PTHR37296">
    <property type="entry name" value="CONSERVED VIRULENCE FACTOR B"/>
    <property type="match status" value="1"/>
</dbReference>
<dbReference type="InterPro" id="IPR040764">
    <property type="entry name" value="CvfB_WH"/>
</dbReference>
<evidence type="ECO:0000313" key="5">
    <source>
        <dbReference type="Proteomes" id="UP001519342"/>
    </source>
</evidence>
<dbReference type="PANTHER" id="PTHR37296:SF1">
    <property type="entry name" value="CONSERVED VIRULENCE FACTOR B"/>
    <property type="match status" value="1"/>
</dbReference>
<dbReference type="InterPro" id="IPR039566">
    <property type="entry name" value="CvfB_S1_st"/>
</dbReference>
<dbReference type="InterPro" id="IPR048587">
    <property type="entry name" value="CvfB_S1_3rd"/>
</dbReference>
<dbReference type="RefSeq" id="WP_209510242.1">
    <property type="nucleotide sequence ID" value="NZ_JAGGKS010000001.1"/>
</dbReference>
<evidence type="ECO:0000259" key="3">
    <source>
        <dbReference type="PROSITE" id="PS50126"/>
    </source>
</evidence>
<feature type="region of interest" description="Disordered" evidence="2">
    <location>
        <begin position="280"/>
        <end position="309"/>
    </location>
</feature>
<dbReference type="InterPro" id="IPR012340">
    <property type="entry name" value="NA-bd_OB-fold"/>
</dbReference>
<reference evidence="4 5" key="1">
    <citation type="submission" date="2021-03" db="EMBL/GenBank/DDBJ databases">
        <title>Genomic Encyclopedia of Type Strains, Phase IV (KMG-IV): sequencing the most valuable type-strain genomes for metagenomic binning, comparative biology and taxonomic classification.</title>
        <authorList>
            <person name="Goeker M."/>
        </authorList>
    </citation>
    <scope>NUCLEOTIDE SEQUENCE [LARGE SCALE GENOMIC DNA]</scope>
    <source>
        <strain evidence="4 5">DSM 24004</strain>
    </source>
</reference>
<dbReference type="EMBL" id="JAGGKS010000001">
    <property type="protein sequence ID" value="MBP1924483.1"/>
    <property type="molecule type" value="Genomic_DNA"/>
</dbReference>
<comment type="caution">
    <text evidence="4">The sequence shown here is derived from an EMBL/GenBank/DDBJ whole genome shotgun (WGS) entry which is preliminary data.</text>
</comment>
<dbReference type="Pfam" id="PF21543">
    <property type="entry name" value="CvfB_2nd"/>
    <property type="match status" value="1"/>
</dbReference>
<accession>A0ABS4G9X9</accession>
<evidence type="ECO:0000313" key="4">
    <source>
        <dbReference type="EMBL" id="MBP1924483.1"/>
    </source>
</evidence>
<dbReference type="InterPro" id="IPR014464">
    <property type="entry name" value="CvfB_fam"/>
</dbReference>
<name>A0ABS4G9X9_9FIRM</name>
<dbReference type="Pfam" id="PF13509">
    <property type="entry name" value="S1_2"/>
    <property type="match status" value="2"/>
</dbReference>
<dbReference type="SMART" id="SM00316">
    <property type="entry name" value="S1"/>
    <property type="match status" value="2"/>
</dbReference>
<dbReference type="PIRSF" id="PIRSF012524">
    <property type="entry name" value="YitL_S1"/>
    <property type="match status" value="1"/>
</dbReference>
<dbReference type="PROSITE" id="PS50126">
    <property type="entry name" value="S1"/>
    <property type="match status" value="1"/>
</dbReference>
<feature type="domain" description="S1 motif" evidence="3">
    <location>
        <begin position="148"/>
        <end position="209"/>
    </location>
</feature>